<evidence type="ECO:0000313" key="1">
    <source>
        <dbReference type="EMBL" id="NDL56262.1"/>
    </source>
</evidence>
<proteinExistence type="predicted"/>
<reference evidence="1 2" key="1">
    <citation type="submission" date="2019-11" db="EMBL/GenBank/DDBJ databases">
        <authorList>
            <person name="Li X.-J."/>
            <person name="Feng X.-M."/>
        </authorList>
    </citation>
    <scope>NUCLEOTIDE SEQUENCE [LARGE SCALE GENOMIC DNA]</scope>
    <source>
        <strain evidence="1 2">XMNu-373</strain>
    </source>
</reference>
<dbReference type="EMBL" id="WLZY01000001">
    <property type="protein sequence ID" value="NDL56262.1"/>
    <property type="molecule type" value="Genomic_DNA"/>
</dbReference>
<evidence type="ECO:0000313" key="2">
    <source>
        <dbReference type="Proteomes" id="UP000460435"/>
    </source>
</evidence>
<organism evidence="1 2">
    <name type="scientific">Phytoactinopolyspora mesophila</name>
    <dbReference type="NCBI Taxonomy" id="2650750"/>
    <lineage>
        <taxon>Bacteria</taxon>
        <taxon>Bacillati</taxon>
        <taxon>Actinomycetota</taxon>
        <taxon>Actinomycetes</taxon>
        <taxon>Jiangellales</taxon>
        <taxon>Jiangellaceae</taxon>
        <taxon>Phytoactinopolyspora</taxon>
    </lineage>
</organism>
<dbReference type="Proteomes" id="UP000460435">
    <property type="component" value="Unassembled WGS sequence"/>
</dbReference>
<gene>
    <name evidence="1" type="ORF">F7O44_04160</name>
</gene>
<protein>
    <recommendedName>
        <fullName evidence="3">DUF4333 domain-containing protein</fullName>
    </recommendedName>
</protein>
<keyword evidence="2" id="KW-1185">Reference proteome</keyword>
<name>A0A7K3M017_9ACTN</name>
<evidence type="ECO:0008006" key="3">
    <source>
        <dbReference type="Google" id="ProtNLM"/>
    </source>
</evidence>
<accession>A0A7K3M017</accession>
<dbReference type="RefSeq" id="WP_162448876.1">
    <property type="nucleotide sequence ID" value="NZ_WLZY01000001.1"/>
</dbReference>
<comment type="caution">
    <text evidence="1">The sequence shown here is derived from an EMBL/GenBank/DDBJ whole genome shotgun (WGS) entry which is preliminary data.</text>
</comment>
<dbReference type="PROSITE" id="PS51257">
    <property type="entry name" value="PROKAR_LIPOPROTEIN"/>
    <property type="match status" value="1"/>
</dbReference>
<sequence length="124" mass="12609">MRRLLVVLVLPLLAVTGCSEITDRLSGSIDAAASRALEKGIQDQLAQAGIELQGKPDCATDLTRSGTSLAGTARCEARTTDGHAATATFDGTMSSSGCTGTVTVVVEGRTVVNAAEVPDCSVSL</sequence>
<dbReference type="AlphaFoldDB" id="A0A7K3M017"/>